<dbReference type="AlphaFoldDB" id="A0A7Y2M0T3"/>
<evidence type="ECO:0000313" key="3">
    <source>
        <dbReference type="EMBL" id="NNH04297.1"/>
    </source>
</evidence>
<feature type="region of interest" description="Disordered" evidence="1">
    <location>
        <begin position="52"/>
        <end position="76"/>
    </location>
</feature>
<protein>
    <submittedName>
        <fullName evidence="3">Uncharacterized protein</fullName>
    </submittedName>
</protein>
<sequence>MATRSTGHRVGSTWIAIVAVVALAAGVGILAALAVERGERAVPEGTAAPVPTFALGVQTPSPTPSATPTPEARPRQSERFLAVGPGAMWRATAGACAKEGPLLERSVDGGAMWTDVTPRYRGAAQVASLDVFEGSEAGIVAGVGGGCDTQALRTYTEGEFWDSYPDVLAQSRYVDVFDAAVVHTRTGRVAAPCPDAHGLRATGPVVALVCDGTAYVLSPDNAWLPLPGTDAAAVAISSGDLWSAHTAEDCTGLAITRFDGADPAAGTRVTCAAADSAGPIALAAVGDALWLWAGDAVSRIG</sequence>
<evidence type="ECO:0000256" key="1">
    <source>
        <dbReference type="SAM" id="MobiDB-lite"/>
    </source>
</evidence>
<reference evidence="3 4" key="1">
    <citation type="submission" date="2020-05" db="EMBL/GenBank/DDBJ databases">
        <title>MicrobeNet Type strains.</title>
        <authorList>
            <person name="Nicholson A.C."/>
        </authorList>
    </citation>
    <scope>NUCLEOTIDE SEQUENCE [LARGE SCALE GENOMIC DNA]</scope>
    <source>
        <strain evidence="3 4">JCM 14282</strain>
    </source>
</reference>
<accession>A0A7Y2M0T3</accession>
<gene>
    <name evidence="3" type="ORF">HLA99_10595</name>
</gene>
<proteinExistence type="predicted"/>
<organism evidence="3 4">
    <name type="scientific">Microbacterium ulmi</name>
    <dbReference type="NCBI Taxonomy" id="179095"/>
    <lineage>
        <taxon>Bacteria</taxon>
        <taxon>Bacillati</taxon>
        <taxon>Actinomycetota</taxon>
        <taxon>Actinomycetes</taxon>
        <taxon>Micrococcales</taxon>
        <taxon>Microbacteriaceae</taxon>
        <taxon>Microbacterium</taxon>
    </lineage>
</organism>
<evidence type="ECO:0000256" key="2">
    <source>
        <dbReference type="SAM" id="Phobius"/>
    </source>
</evidence>
<keyword evidence="2" id="KW-1133">Transmembrane helix</keyword>
<keyword evidence="2" id="KW-0472">Membrane</keyword>
<comment type="caution">
    <text evidence="3">The sequence shown here is derived from an EMBL/GenBank/DDBJ whole genome shotgun (WGS) entry which is preliminary data.</text>
</comment>
<dbReference type="RefSeq" id="WP_167038556.1">
    <property type="nucleotide sequence ID" value="NZ_BAAANA010000001.1"/>
</dbReference>
<keyword evidence="4" id="KW-1185">Reference proteome</keyword>
<evidence type="ECO:0000313" key="4">
    <source>
        <dbReference type="Proteomes" id="UP000543598"/>
    </source>
</evidence>
<dbReference type="SUPFAM" id="SSF110296">
    <property type="entry name" value="Oligoxyloglucan reducing end-specific cellobiohydrolase"/>
    <property type="match status" value="1"/>
</dbReference>
<feature type="transmembrane region" description="Helical" evidence="2">
    <location>
        <begin position="12"/>
        <end position="35"/>
    </location>
</feature>
<dbReference type="Proteomes" id="UP000543598">
    <property type="component" value="Unassembled WGS sequence"/>
</dbReference>
<name>A0A7Y2M0T3_9MICO</name>
<dbReference type="EMBL" id="JABEMB010000014">
    <property type="protein sequence ID" value="NNH04297.1"/>
    <property type="molecule type" value="Genomic_DNA"/>
</dbReference>
<keyword evidence="2" id="KW-0812">Transmembrane</keyword>